<proteinExistence type="predicted"/>
<name>A0AAD7BB45_9AGAR</name>
<dbReference type="EMBL" id="JARKIF010000023">
    <property type="protein sequence ID" value="KAJ7615916.1"/>
    <property type="molecule type" value="Genomic_DNA"/>
</dbReference>
<accession>A0AAD7BB45</accession>
<organism evidence="1 2">
    <name type="scientific">Roridomyces roridus</name>
    <dbReference type="NCBI Taxonomy" id="1738132"/>
    <lineage>
        <taxon>Eukaryota</taxon>
        <taxon>Fungi</taxon>
        <taxon>Dikarya</taxon>
        <taxon>Basidiomycota</taxon>
        <taxon>Agaricomycotina</taxon>
        <taxon>Agaricomycetes</taxon>
        <taxon>Agaricomycetidae</taxon>
        <taxon>Agaricales</taxon>
        <taxon>Marasmiineae</taxon>
        <taxon>Mycenaceae</taxon>
        <taxon>Roridomyces</taxon>
    </lineage>
</organism>
<protein>
    <submittedName>
        <fullName evidence="1">Uncharacterized protein</fullName>
    </submittedName>
</protein>
<comment type="caution">
    <text evidence="1">The sequence shown here is derived from an EMBL/GenBank/DDBJ whole genome shotgun (WGS) entry which is preliminary data.</text>
</comment>
<keyword evidence="2" id="KW-1185">Reference proteome</keyword>
<gene>
    <name evidence="1" type="ORF">FB45DRAFT_757724</name>
</gene>
<evidence type="ECO:0000313" key="1">
    <source>
        <dbReference type="EMBL" id="KAJ7615916.1"/>
    </source>
</evidence>
<dbReference type="Proteomes" id="UP001221142">
    <property type="component" value="Unassembled WGS sequence"/>
</dbReference>
<dbReference type="AlphaFoldDB" id="A0AAD7BB45"/>
<sequence length="140" mass="15646">MPGGELPRDADEAMVKLVHSTECAEVIIDRHLDNPPHVPLPGRCCCNRCYPSLRPAQQYQWVPVNPAPPPSSAMAPTTDEQREGIYQELVRWRLVHWRNSWRDDWPQYGPKSLVSDADLNTIANHAGSSSAHRGNLADTG</sequence>
<reference evidence="1" key="1">
    <citation type="submission" date="2023-03" db="EMBL/GenBank/DDBJ databases">
        <title>Massive genome expansion in bonnet fungi (Mycena s.s.) driven by repeated elements and novel gene families across ecological guilds.</title>
        <authorList>
            <consortium name="Lawrence Berkeley National Laboratory"/>
            <person name="Harder C.B."/>
            <person name="Miyauchi S."/>
            <person name="Viragh M."/>
            <person name="Kuo A."/>
            <person name="Thoen E."/>
            <person name="Andreopoulos B."/>
            <person name="Lu D."/>
            <person name="Skrede I."/>
            <person name="Drula E."/>
            <person name="Henrissat B."/>
            <person name="Morin E."/>
            <person name="Kohler A."/>
            <person name="Barry K."/>
            <person name="LaButti K."/>
            <person name="Morin E."/>
            <person name="Salamov A."/>
            <person name="Lipzen A."/>
            <person name="Mereny Z."/>
            <person name="Hegedus B."/>
            <person name="Baldrian P."/>
            <person name="Stursova M."/>
            <person name="Weitz H."/>
            <person name="Taylor A."/>
            <person name="Grigoriev I.V."/>
            <person name="Nagy L.G."/>
            <person name="Martin F."/>
            <person name="Kauserud H."/>
        </authorList>
    </citation>
    <scope>NUCLEOTIDE SEQUENCE</scope>
    <source>
        <strain evidence="1">9284</strain>
    </source>
</reference>
<evidence type="ECO:0000313" key="2">
    <source>
        <dbReference type="Proteomes" id="UP001221142"/>
    </source>
</evidence>